<feature type="chain" id="PRO_5020200598" evidence="1">
    <location>
        <begin position="27"/>
        <end position="81"/>
    </location>
</feature>
<proteinExistence type="predicted"/>
<dbReference type="EMBL" id="AZBU02000003">
    <property type="protein sequence ID" value="TKR87311.1"/>
    <property type="molecule type" value="Genomic_DNA"/>
</dbReference>
<keyword evidence="3" id="KW-1185">Reference proteome</keyword>
<gene>
    <name evidence="2" type="ORF">L596_011728</name>
</gene>
<comment type="caution">
    <text evidence="2">The sequence shown here is derived from an EMBL/GenBank/DDBJ whole genome shotgun (WGS) entry which is preliminary data.</text>
</comment>
<evidence type="ECO:0000313" key="3">
    <source>
        <dbReference type="Proteomes" id="UP000298663"/>
    </source>
</evidence>
<evidence type="ECO:0000256" key="1">
    <source>
        <dbReference type="SAM" id="SignalP"/>
    </source>
</evidence>
<dbReference type="Proteomes" id="UP000298663">
    <property type="component" value="Unassembled WGS sequence"/>
</dbReference>
<name>A0A4U5NVS0_STECR</name>
<accession>A0A4U5NVS0</accession>
<keyword evidence="1" id="KW-0732">Signal</keyword>
<reference evidence="2 3" key="1">
    <citation type="journal article" date="2015" name="Genome Biol.">
        <title>Comparative genomics of Steinernema reveals deeply conserved gene regulatory networks.</title>
        <authorList>
            <person name="Dillman A.R."/>
            <person name="Macchietto M."/>
            <person name="Porter C.F."/>
            <person name="Rogers A."/>
            <person name="Williams B."/>
            <person name="Antoshechkin I."/>
            <person name="Lee M.M."/>
            <person name="Goodwin Z."/>
            <person name="Lu X."/>
            <person name="Lewis E.E."/>
            <person name="Goodrich-Blair H."/>
            <person name="Stock S.P."/>
            <person name="Adams B.J."/>
            <person name="Sternberg P.W."/>
            <person name="Mortazavi A."/>
        </authorList>
    </citation>
    <scope>NUCLEOTIDE SEQUENCE [LARGE SCALE GENOMIC DNA]</scope>
    <source>
        <strain evidence="2 3">ALL</strain>
    </source>
</reference>
<reference evidence="2 3" key="2">
    <citation type="journal article" date="2019" name="G3 (Bethesda)">
        <title>Hybrid Assembly of the Genome of the Entomopathogenic Nematode Steinernema carpocapsae Identifies the X-Chromosome.</title>
        <authorList>
            <person name="Serra L."/>
            <person name="Macchietto M."/>
            <person name="Macias-Munoz A."/>
            <person name="McGill C.J."/>
            <person name="Rodriguez I.M."/>
            <person name="Rodriguez B."/>
            <person name="Murad R."/>
            <person name="Mortazavi A."/>
        </authorList>
    </citation>
    <scope>NUCLEOTIDE SEQUENCE [LARGE SCALE GENOMIC DNA]</scope>
    <source>
        <strain evidence="2 3">ALL</strain>
    </source>
</reference>
<sequence length="81" mass="9504">MLLVTNLTSFLHWFELNILLQICSNCHNVLVYENNAEFRLCHDTGATRPSHGDPEKPLIRKVERDGFQFGMMSFDDPFLRY</sequence>
<protein>
    <submittedName>
        <fullName evidence="2">Uncharacterized protein</fullName>
    </submittedName>
</protein>
<dbReference type="AlphaFoldDB" id="A0A4U5NVS0"/>
<organism evidence="2 3">
    <name type="scientific">Steinernema carpocapsae</name>
    <name type="common">Entomopathogenic nematode</name>
    <dbReference type="NCBI Taxonomy" id="34508"/>
    <lineage>
        <taxon>Eukaryota</taxon>
        <taxon>Metazoa</taxon>
        <taxon>Ecdysozoa</taxon>
        <taxon>Nematoda</taxon>
        <taxon>Chromadorea</taxon>
        <taxon>Rhabditida</taxon>
        <taxon>Tylenchina</taxon>
        <taxon>Panagrolaimomorpha</taxon>
        <taxon>Strongyloidoidea</taxon>
        <taxon>Steinernematidae</taxon>
        <taxon>Steinernema</taxon>
    </lineage>
</organism>
<evidence type="ECO:0000313" key="2">
    <source>
        <dbReference type="EMBL" id="TKR87311.1"/>
    </source>
</evidence>
<feature type="signal peptide" evidence="1">
    <location>
        <begin position="1"/>
        <end position="26"/>
    </location>
</feature>